<organism evidence="2 3">
    <name type="scientific">Cotesia glomerata</name>
    <name type="common">Lepidopteran parasitic wasp</name>
    <name type="synonym">Apanteles glomeratus</name>
    <dbReference type="NCBI Taxonomy" id="32391"/>
    <lineage>
        <taxon>Eukaryota</taxon>
        <taxon>Metazoa</taxon>
        <taxon>Ecdysozoa</taxon>
        <taxon>Arthropoda</taxon>
        <taxon>Hexapoda</taxon>
        <taxon>Insecta</taxon>
        <taxon>Pterygota</taxon>
        <taxon>Neoptera</taxon>
        <taxon>Endopterygota</taxon>
        <taxon>Hymenoptera</taxon>
        <taxon>Apocrita</taxon>
        <taxon>Ichneumonoidea</taxon>
        <taxon>Braconidae</taxon>
        <taxon>Microgastrinae</taxon>
        <taxon>Cotesia</taxon>
    </lineage>
</organism>
<protein>
    <submittedName>
        <fullName evidence="2">Uncharacterized protein</fullName>
    </submittedName>
</protein>
<accession>A0AAV7I366</accession>
<name>A0AAV7I366_COTGL</name>
<dbReference type="EMBL" id="JAHXZJ010002237">
    <property type="protein sequence ID" value="KAH0545710.1"/>
    <property type="molecule type" value="Genomic_DNA"/>
</dbReference>
<evidence type="ECO:0000313" key="2">
    <source>
        <dbReference type="EMBL" id="KAH0545710.1"/>
    </source>
</evidence>
<evidence type="ECO:0000256" key="1">
    <source>
        <dbReference type="SAM" id="MobiDB-lite"/>
    </source>
</evidence>
<evidence type="ECO:0000313" key="3">
    <source>
        <dbReference type="Proteomes" id="UP000826195"/>
    </source>
</evidence>
<dbReference type="AlphaFoldDB" id="A0AAV7I366"/>
<reference evidence="2 3" key="1">
    <citation type="journal article" date="2021" name="J. Hered.">
        <title>A chromosome-level genome assembly of the parasitoid wasp, Cotesia glomerata (Hymenoptera: Braconidae).</title>
        <authorList>
            <person name="Pinto B.J."/>
            <person name="Weis J.J."/>
            <person name="Gamble T."/>
            <person name="Ode P.J."/>
            <person name="Paul R."/>
            <person name="Zaspel J.M."/>
        </authorList>
    </citation>
    <scope>NUCLEOTIDE SEQUENCE [LARGE SCALE GENOMIC DNA]</scope>
    <source>
        <strain evidence="2">CgM1</strain>
    </source>
</reference>
<keyword evidence="3" id="KW-1185">Reference proteome</keyword>
<proteinExistence type="predicted"/>
<sequence>MKTGRVDVEQPPSSDSQLHLRVRLKSQRGDVGAGSLGSCLRPEPLPSYAMEISDEYQDMGNPGGGVAIANMPMHHRQTPDSSETREIFSLSS</sequence>
<comment type="caution">
    <text evidence="2">The sequence shown here is derived from an EMBL/GenBank/DDBJ whole genome shotgun (WGS) entry which is preliminary data.</text>
</comment>
<dbReference type="Proteomes" id="UP000826195">
    <property type="component" value="Unassembled WGS sequence"/>
</dbReference>
<gene>
    <name evidence="2" type="ORF">KQX54_002520</name>
</gene>
<feature type="region of interest" description="Disordered" evidence="1">
    <location>
        <begin position="55"/>
        <end position="92"/>
    </location>
</feature>